<dbReference type="EMBL" id="BLKT01000003">
    <property type="protein sequence ID" value="GFG60644.1"/>
    <property type="molecule type" value="Genomic_DNA"/>
</dbReference>
<dbReference type="AlphaFoldDB" id="A0A7I9WSC6"/>
<evidence type="ECO:0000313" key="2">
    <source>
        <dbReference type="Proteomes" id="UP000465241"/>
    </source>
</evidence>
<organism evidence="1 2">
    <name type="scientific">Mycolicibacterium murale</name>
    <dbReference type="NCBI Taxonomy" id="182220"/>
    <lineage>
        <taxon>Bacteria</taxon>
        <taxon>Bacillati</taxon>
        <taxon>Actinomycetota</taxon>
        <taxon>Actinomycetes</taxon>
        <taxon>Mycobacteriales</taxon>
        <taxon>Mycobacteriaceae</taxon>
        <taxon>Mycolicibacterium</taxon>
    </lineage>
</organism>
<gene>
    <name evidence="1" type="ORF">MMUR_47800</name>
</gene>
<protein>
    <submittedName>
        <fullName evidence="1">Uncharacterized protein</fullName>
    </submittedName>
</protein>
<sequence length="243" mass="26249">MFDNITKAEIASRWAGLPGVTLPDNLNDAIAVYEALQWADTRPATFDITAVTPENAEAKLREFAAELAIAGDGRPGSVSTIRQAQQVAKDSAARIVVQQSLVAVPAIIEQLTPEFDREAKAYVEAVNQLPEPVTAEVLVSGGAEAVGLYGEAQQAATHLNRISAWFGEVAMVSGVLEKNMEIVLRVVRPENVAQLVHLDAARHLRTDPVFEALDPVLYTAARQGVPFAINTPREAAELRQQFS</sequence>
<proteinExistence type="predicted"/>
<reference evidence="1 2" key="1">
    <citation type="journal article" date="2019" name="Emerg. Microbes Infect.">
        <title>Comprehensive subspecies identification of 175 nontuberculous mycobacteria species based on 7547 genomic profiles.</title>
        <authorList>
            <person name="Matsumoto Y."/>
            <person name="Kinjo T."/>
            <person name="Motooka D."/>
            <person name="Nabeya D."/>
            <person name="Jung N."/>
            <person name="Uechi K."/>
            <person name="Horii T."/>
            <person name="Iida T."/>
            <person name="Fujita J."/>
            <person name="Nakamura S."/>
        </authorList>
    </citation>
    <scope>NUCLEOTIDE SEQUENCE [LARGE SCALE GENOMIC DNA]</scope>
    <source>
        <strain evidence="1 2">JCM 13392</strain>
    </source>
</reference>
<evidence type="ECO:0000313" key="1">
    <source>
        <dbReference type="EMBL" id="GFG60644.1"/>
    </source>
</evidence>
<keyword evidence="2" id="KW-1185">Reference proteome</keyword>
<comment type="caution">
    <text evidence="1">The sequence shown here is derived from an EMBL/GenBank/DDBJ whole genome shotgun (WGS) entry which is preliminary data.</text>
</comment>
<accession>A0A7I9WSC6</accession>
<dbReference type="RefSeq" id="WP_193490685.1">
    <property type="nucleotide sequence ID" value="NZ_BAAAMC010000019.1"/>
</dbReference>
<dbReference type="Proteomes" id="UP000465241">
    <property type="component" value="Unassembled WGS sequence"/>
</dbReference>
<name>A0A7I9WSC6_9MYCO</name>